<protein>
    <recommendedName>
        <fullName evidence="4">Integral membrane protein</fullName>
    </recommendedName>
</protein>
<feature type="transmembrane region" description="Helical" evidence="1">
    <location>
        <begin position="271"/>
        <end position="290"/>
    </location>
</feature>
<reference evidence="2 3" key="1">
    <citation type="journal article" date="2018" name="IMA Fungus">
        <title>IMA Genome-F 9: Draft genome sequence of Annulohypoxylon stygium, Aspergillus mulundensis, Berkeleyomyces basicola (syn. Thielaviopsis basicola), Ceratocystis smalleyi, two Cercospora beticola strains, Coleophoma cylindrospora, Fusarium fracticaudum, Phialophora cf. hyalina, and Morchella septimelata.</title>
        <authorList>
            <person name="Wingfield B.D."/>
            <person name="Bills G.F."/>
            <person name="Dong Y."/>
            <person name="Huang W."/>
            <person name="Nel W.J."/>
            <person name="Swalarsk-Parry B.S."/>
            <person name="Vaghefi N."/>
            <person name="Wilken P.M."/>
            <person name="An Z."/>
            <person name="de Beer Z.W."/>
            <person name="De Vos L."/>
            <person name="Chen L."/>
            <person name="Duong T.A."/>
            <person name="Gao Y."/>
            <person name="Hammerbacher A."/>
            <person name="Kikkert J.R."/>
            <person name="Li Y."/>
            <person name="Li H."/>
            <person name="Li K."/>
            <person name="Li Q."/>
            <person name="Liu X."/>
            <person name="Ma X."/>
            <person name="Naidoo K."/>
            <person name="Pethybridge S.J."/>
            <person name="Sun J."/>
            <person name="Steenkamp E.T."/>
            <person name="van der Nest M.A."/>
            <person name="van Wyk S."/>
            <person name="Wingfield M.J."/>
            <person name="Xiong C."/>
            <person name="Yue Q."/>
            <person name="Zhang X."/>
        </authorList>
    </citation>
    <scope>NUCLEOTIDE SEQUENCE [LARGE SCALE GENOMIC DNA]</scope>
    <source>
        <strain evidence="2 3">BP 5553</strain>
    </source>
</reference>
<comment type="caution">
    <text evidence="2">The sequence shown here is derived from an EMBL/GenBank/DDBJ whole genome shotgun (WGS) entry which is preliminary data.</text>
</comment>
<keyword evidence="1" id="KW-0812">Transmembrane</keyword>
<keyword evidence="1" id="KW-1133">Transmembrane helix</keyword>
<feature type="transmembrane region" description="Helical" evidence="1">
    <location>
        <begin position="380"/>
        <end position="398"/>
    </location>
</feature>
<evidence type="ECO:0008006" key="4">
    <source>
        <dbReference type="Google" id="ProtNLM"/>
    </source>
</evidence>
<evidence type="ECO:0000313" key="2">
    <source>
        <dbReference type="EMBL" id="RDL38016.1"/>
    </source>
</evidence>
<keyword evidence="3" id="KW-1185">Reference proteome</keyword>
<evidence type="ECO:0000313" key="3">
    <source>
        <dbReference type="Proteomes" id="UP000254866"/>
    </source>
</evidence>
<accession>A0A370TR58</accession>
<name>A0A370TR58_9HELO</name>
<dbReference type="OrthoDB" id="2603at2759"/>
<keyword evidence="1" id="KW-0472">Membrane</keyword>
<feature type="transmembrane region" description="Helical" evidence="1">
    <location>
        <begin position="168"/>
        <end position="186"/>
    </location>
</feature>
<evidence type="ECO:0000256" key="1">
    <source>
        <dbReference type="SAM" id="Phobius"/>
    </source>
</evidence>
<dbReference type="EMBL" id="NPIC01000003">
    <property type="protein sequence ID" value="RDL38016.1"/>
    <property type="molecule type" value="Genomic_DNA"/>
</dbReference>
<dbReference type="STRING" id="2656787.A0A370TR58"/>
<feature type="transmembrane region" description="Helical" evidence="1">
    <location>
        <begin position="350"/>
        <end position="368"/>
    </location>
</feature>
<sequence>MTGPHLLRLRHNPDIKAIGPVKPLNPTFIEHPFVYLSRKVSSEEHLGEDGDSGPKAGKPEVHEVHAKGFHRYFSTRDKRKARHAVIVNPAVTDKTKYIAPPPTNTFRATMQGIWRMCTKYPYWNVSYLVAVVFTLGSVVWCINAFFGWLPLVRPSTEFPGETNYGTGITAFIGATIFEFGSFLLMIEAVNEDEADCFGWALEEVIDESGLFRVRAHDCSRRDEEMTRFPKKQFPSKDDPVKGMEGSEKRPTRKWVWLPTWHELRTHYFREIGFLASLSQTIGATIFWIAGFTALPPLSKHFSTAAENGAFWLPQVIGGVGFIISGALFTIETQKKWYIPAPRVLGWHVGFWNFIGGIGFTLCGALGFATQHSGVEYQSSLATFWGSWAFLIGSVIQWYECLDTHPVKEEKVKES</sequence>
<dbReference type="RefSeq" id="XP_031870672.1">
    <property type="nucleotide sequence ID" value="XM_032014072.1"/>
</dbReference>
<organism evidence="2 3">
    <name type="scientific">Venustampulla echinocandica</name>
    <dbReference type="NCBI Taxonomy" id="2656787"/>
    <lineage>
        <taxon>Eukaryota</taxon>
        <taxon>Fungi</taxon>
        <taxon>Dikarya</taxon>
        <taxon>Ascomycota</taxon>
        <taxon>Pezizomycotina</taxon>
        <taxon>Leotiomycetes</taxon>
        <taxon>Helotiales</taxon>
        <taxon>Pleuroascaceae</taxon>
        <taxon>Venustampulla</taxon>
    </lineage>
</organism>
<dbReference type="GeneID" id="43598298"/>
<dbReference type="AlphaFoldDB" id="A0A370TR58"/>
<proteinExistence type="predicted"/>
<feature type="transmembrane region" description="Helical" evidence="1">
    <location>
        <begin position="125"/>
        <end position="148"/>
    </location>
</feature>
<feature type="transmembrane region" description="Helical" evidence="1">
    <location>
        <begin position="310"/>
        <end position="330"/>
    </location>
</feature>
<dbReference type="Proteomes" id="UP000254866">
    <property type="component" value="Unassembled WGS sequence"/>
</dbReference>
<gene>
    <name evidence="2" type="ORF">BP5553_05449</name>
</gene>